<keyword evidence="9 10" id="KW-0472">Membrane</keyword>
<keyword evidence="7" id="KW-0653">Protein transport</keyword>
<name>A0A7H0VGH7_9FLAO</name>
<dbReference type="GO" id="GO:0098797">
    <property type="term" value="C:plasma membrane protein complex"/>
    <property type="evidence" value="ECO:0007669"/>
    <property type="project" value="TreeGrafter"/>
</dbReference>
<keyword evidence="4" id="KW-1003">Cell membrane</keyword>
<keyword evidence="13" id="KW-1185">Reference proteome</keyword>
<dbReference type="Pfam" id="PF03544">
    <property type="entry name" value="TonB_C"/>
    <property type="match status" value="1"/>
</dbReference>
<feature type="domain" description="TonB C-terminal" evidence="11">
    <location>
        <begin position="332"/>
        <end position="433"/>
    </location>
</feature>
<dbReference type="InterPro" id="IPR008756">
    <property type="entry name" value="Peptidase_M56"/>
</dbReference>
<dbReference type="CDD" id="cd07341">
    <property type="entry name" value="M56_BlaR1_MecR1_like"/>
    <property type="match status" value="1"/>
</dbReference>
<evidence type="ECO:0000313" key="13">
    <source>
        <dbReference type="Proteomes" id="UP000516305"/>
    </source>
</evidence>
<dbReference type="PROSITE" id="PS52015">
    <property type="entry name" value="TONB_CTD"/>
    <property type="match status" value="1"/>
</dbReference>
<reference evidence="12 13" key="1">
    <citation type="submission" date="2020-08" db="EMBL/GenBank/DDBJ databases">
        <title>Croceimicrobium hydrocarbonivorans gen. nov., sp. nov., a novel marine bacterium isolated from a bacterial consortium that degrades polyethylene terephthalate.</title>
        <authorList>
            <person name="Liu R."/>
        </authorList>
    </citation>
    <scope>NUCLEOTIDE SEQUENCE [LARGE SCALE GENOMIC DNA]</scope>
    <source>
        <strain evidence="12 13">A20-9</strain>
    </source>
</reference>
<dbReference type="Proteomes" id="UP000516305">
    <property type="component" value="Chromosome"/>
</dbReference>
<dbReference type="GO" id="GO:0055085">
    <property type="term" value="P:transmembrane transport"/>
    <property type="evidence" value="ECO:0007669"/>
    <property type="project" value="InterPro"/>
</dbReference>
<evidence type="ECO:0000256" key="7">
    <source>
        <dbReference type="ARBA" id="ARBA00022927"/>
    </source>
</evidence>
<dbReference type="InterPro" id="IPR006260">
    <property type="entry name" value="TonB/TolA_C"/>
</dbReference>
<dbReference type="KEGG" id="chyd:H4K34_02980"/>
<comment type="subcellular location">
    <subcellularLocation>
        <location evidence="1">Cell inner membrane</location>
        <topology evidence="1">Single-pass membrane protein</topology>
        <orientation evidence="1">Periplasmic side</orientation>
    </subcellularLocation>
</comment>
<evidence type="ECO:0000259" key="11">
    <source>
        <dbReference type="PROSITE" id="PS52015"/>
    </source>
</evidence>
<evidence type="ECO:0000256" key="1">
    <source>
        <dbReference type="ARBA" id="ARBA00004383"/>
    </source>
</evidence>
<evidence type="ECO:0000313" key="12">
    <source>
        <dbReference type="EMBL" id="QNR24825.1"/>
    </source>
</evidence>
<sequence>MILSILYYLLFSGLFYLLYRLLFARLSFHRLNRILLLLLPLTALSIALIAPKFSLSLSPESLPVWQLPEIQIEGQRINLQEAAQRQIPSTWTLIYLLGISLSLIYFASGLFQLRRILKASEVQDRESYKLYWTSAISSAFCFGPYIFLPLSFKDREDLALIIEHEIRHQKMAHVWDRLYYKVLNTLLWFDPFLHAMARELRQVHEYEVDADLIQNQNIEDYAHTLLRSTLGADLKFPEKALAPSPFFNSSLIKSRITMMYSNQSQPWRKALYTLVLPLAISMSLFACNKTDDSNAAVVTKVEEKSLDLAEVDELPIAGNCSEASSAEDRKACVFQTISEHIINNFTYPELAKSEGLEGKIFVAFVIEKNGSINEVEIVRSLSTSSEAEESAREQAETQAKSLIASIPSFTAPAKKNQEAVRLKMIIPIQLKLK</sequence>
<dbReference type="GO" id="GO:0031992">
    <property type="term" value="F:energy transducer activity"/>
    <property type="evidence" value="ECO:0007669"/>
    <property type="project" value="TreeGrafter"/>
</dbReference>
<dbReference type="GO" id="GO:0015031">
    <property type="term" value="P:protein transport"/>
    <property type="evidence" value="ECO:0007669"/>
    <property type="project" value="UniProtKB-KW"/>
</dbReference>
<gene>
    <name evidence="12" type="ORF">H4K34_02980</name>
</gene>
<dbReference type="InterPro" id="IPR051045">
    <property type="entry name" value="TonB-dependent_transducer"/>
</dbReference>
<dbReference type="EMBL" id="CP060139">
    <property type="protein sequence ID" value="QNR24825.1"/>
    <property type="molecule type" value="Genomic_DNA"/>
</dbReference>
<proteinExistence type="inferred from homology"/>
<accession>A0A7H0VGH7</accession>
<keyword evidence="6 10" id="KW-0812">Transmembrane</keyword>
<keyword evidence="8 10" id="KW-1133">Transmembrane helix</keyword>
<evidence type="ECO:0000256" key="2">
    <source>
        <dbReference type="ARBA" id="ARBA00006555"/>
    </source>
</evidence>
<dbReference type="NCBIfam" id="TIGR01352">
    <property type="entry name" value="tonB_Cterm"/>
    <property type="match status" value="1"/>
</dbReference>
<evidence type="ECO:0000256" key="3">
    <source>
        <dbReference type="ARBA" id="ARBA00022448"/>
    </source>
</evidence>
<organism evidence="12 13">
    <name type="scientific">Croceimicrobium hydrocarbonivorans</name>
    <dbReference type="NCBI Taxonomy" id="2761580"/>
    <lineage>
        <taxon>Bacteria</taxon>
        <taxon>Pseudomonadati</taxon>
        <taxon>Bacteroidota</taxon>
        <taxon>Flavobacteriia</taxon>
        <taxon>Flavobacteriales</taxon>
        <taxon>Owenweeksiaceae</taxon>
        <taxon>Croceimicrobium</taxon>
    </lineage>
</organism>
<feature type="transmembrane region" description="Helical" evidence="10">
    <location>
        <begin position="35"/>
        <end position="55"/>
    </location>
</feature>
<dbReference type="Pfam" id="PF05569">
    <property type="entry name" value="Peptidase_M56"/>
    <property type="match status" value="1"/>
</dbReference>
<dbReference type="Gene3D" id="3.30.1150.10">
    <property type="match status" value="1"/>
</dbReference>
<feature type="transmembrane region" description="Helical" evidence="10">
    <location>
        <begin position="6"/>
        <end position="23"/>
    </location>
</feature>
<dbReference type="AlphaFoldDB" id="A0A7H0VGH7"/>
<evidence type="ECO:0000256" key="10">
    <source>
        <dbReference type="SAM" id="Phobius"/>
    </source>
</evidence>
<feature type="transmembrane region" description="Helical" evidence="10">
    <location>
        <begin position="131"/>
        <end position="152"/>
    </location>
</feature>
<comment type="similarity">
    <text evidence="2">Belongs to the TonB family.</text>
</comment>
<dbReference type="PANTHER" id="PTHR33446">
    <property type="entry name" value="PROTEIN TONB-RELATED"/>
    <property type="match status" value="1"/>
</dbReference>
<evidence type="ECO:0000256" key="5">
    <source>
        <dbReference type="ARBA" id="ARBA00022519"/>
    </source>
</evidence>
<feature type="transmembrane region" description="Helical" evidence="10">
    <location>
        <begin position="93"/>
        <end position="111"/>
    </location>
</feature>
<protein>
    <submittedName>
        <fullName evidence="12">M56 family metallopeptidase</fullName>
    </submittedName>
</protein>
<keyword evidence="3" id="KW-0813">Transport</keyword>
<dbReference type="SUPFAM" id="SSF74653">
    <property type="entry name" value="TolA/TonB C-terminal domain"/>
    <property type="match status" value="1"/>
</dbReference>
<dbReference type="PANTHER" id="PTHR33446:SF2">
    <property type="entry name" value="PROTEIN TONB"/>
    <property type="match status" value="1"/>
</dbReference>
<dbReference type="RefSeq" id="WP_210759352.1">
    <property type="nucleotide sequence ID" value="NZ_CP060139.1"/>
</dbReference>
<keyword evidence="5" id="KW-0997">Cell inner membrane</keyword>
<evidence type="ECO:0000256" key="9">
    <source>
        <dbReference type="ARBA" id="ARBA00023136"/>
    </source>
</evidence>
<evidence type="ECO:0000256" key="4">
    <source>
        <dbReference type="ARBA" id="ARBA00022475"/>
    </source>
</evidence>
<evidence type="ECO:0000256" key="8">
    <source>
        <dbReference type="ARBA" id="ARBA00022989"/>
    </source>
</evidence>
<dbReference type="InterPro" id="IPR037682">
    <property type="entry name" value="TonB_C"/>
</dbReference>
<evidence type="ECO:0000256" key="6">
    <source>
        <dbReference type="ARBA" id="ARBA00022692"/>
    </source>
</evidence>